<dbReference type="InterPro" id="IPR011009">
    <property type="entry name" value="Kinase-like_dom_sf"/>
</dbReference>
<dbReference type="Proteomes" id="UP000799291">
    <property type="component" value="Unassembled WGS sequence"/>
</dbReference>
<reference evidence="2" key="1">
    <citation type="journal article" date="2020" name="Stud. Mycol.">
        <title>101 Dothideomycetes genomes: a test case for predicting lifestyles and emergence of pathogens.</title>
        <authorList>
            <person name="Haridas S."/>
            <person name="Albert R."/>
            <person name="Binder M."/>
            <person name="Bloem J."/>
            <person name="Labutti K."/>
            <person name="Salamov A."/>
            <person name="Andreopoulos B."/>
            <person name="Baker S."/>
            <person name="Barry K."/>
            <person name="Bills G."/>
            <person name="Bluhm B."/>
            <person name="Cannon C."/>
            <person name="Castanera R."/>
            <person name="Culley D."/>
            <person name="Daum C."/>
            <person name="Ezra D."/>
            <person name="Gonzalez J."/>
            <person name="Henrissat B."/>
            <person name="Kuo A."/>
            <person name="Liang C."/>
            <person name="Lipzen A."/>
            <person name="Lutzoni F."/>
            <person name="Magnuson J."/>
            <person name="Mondo S."/>
            <person name="Nolan M."/>
            <person name="Ohm R."/>
            <person name="Pangilinan J."/>
            <person name="Park H.-J."/>
            <person name="Ramirez L."/>
            <person name="Alfaro M."/>
            <person name="Sun H."/>
            <person name="Tritt A."/>
            <person name="Yoshinaga Y."/>
            <person name="Zwiers L.-H."/>
            <person name="Turgeon B."/>
            <person name="Goodwin S."/>
            <person name="Spatafora J."/>
            <person name="Crous P."/>
            <person name="Grigoriev I."/>
        </authorList>
    </citation>
    <scope>NUCLEOTIDE SEQUENCE</scope>
    <source>
        <strain evidence="2">CBS 122367</strain>
    </source>
</reference>
<keyword evidence="3" id="KW-1185">Reference proteome</keyword>
<accession>A0A6G1J586</accession>
<dbReference type="InterPro" id="IPR002575">
    <property type="entry name" value="Aminoglycoside_PTrfase"/>
</dbReference>
<dbReference type="PANTHER" id="PTHR21310">
    <property type="entry name" value="AMINOGLYCOSIDE PHOSPHOTRANSFERASE-RELATED-RELATED"/>
    <property type="match status" value="1"/>
</dbReference>
<dbReference type="EMBL" id="MU005578">
    <property type="protein sequence ID" value="KAF2685672.1"/>
    <property type="molecule type" value="Genomic_DNA"/>
</dbReference>
<feature type="domain" description="Aminoglycoside phosphotransferase" evidence="1">
    <location>
        <begin position="38"/>
        <end position="254"/>
    </location>
</feature>
<proteinExistence type="predicted"/>
<dbReference type="Pfam" id="PF01636">
    <property type="entry name" value="APH"/>
    <property type="match status" value="1"/>
</dbReference>
<dbReference type="SUPFAM" id="SSF56112">
    <property type="entry name" value="Protein kinase-like (PK-like)"/>
    <property type="match status" value="1"/>
</dbReference>
<evidence type="ECO:0000259" key="1">
    <source>
        <dbReference type="Pfam" id="PF01636"/>
    </source>
</evidence>
<gene>
    <name evidence="2" type="ORF">K458DRAFT_387634</name>
</gene>
<dbReference type="OrthoDB" id="5210591at2759"/>
<dbReference type="Gene3D" id="3.90.1200.10">
    <property type="match status" value="1"/>
</dbReference>
<evidence type="ECO:0000313" key="2">
    <source>
        <dbReference type="EMBL" id="KAF2685672.1"/>
    </source>
</evidence>
<dbReference type="InterPro" id="IPR051678">
    <property type="entry name" value="AGP_Transferase"/>
</dbReference>
<sequence>MNFSSSQYGTASPDFPSIQRAIQDTFRSPRIVVQKIERIQGRLHEVYLVRLADGNALVLKCAPKHSIRTLRHEKHSLETERKTLETLRENYTQIPVPQVLKYKNDGGEFGSFLLTSYIPGRTLSELSPYLTVYERNTIDRTLGAYVRTLAALSATQFGMTHRVFAKRGGNSWREAFLALLESALRDAEDMLVTVPYESIRYYVGRHIHFLDEVTEPRLVALHVCDPRNVLVDEQTKQVTGLVGLSNVFWGDPLMSGGIAEGSDAFFEGFGERPMQTAGVQARQLIYTTYRATVQIVAHHYRPHSGIDELEARRSLTHALNNLAAM</sequence>
<dbReference type="Gene3D" id="3.30.200.20">
    <property type="entry name" value="Phosphorylase Kinase, domain 1"/>
    <property type="match status" value="1"/>
</dbReference>
<evidence type="ECO:0000313" key="3">
    <source>
        <dbReference type="Proteomes" id="UP000799291"/>
    </source>
</evidence>
<dbReference type="PANTHER" id="PTHR21310:SF59">
    <property type="entry name" value="AMINOGLYCOSIDE PHOSPHOTRANSFERASE DOMAIN-CONTAINING PROTEIN"/>
    <property type="match status" value="1"/>
</dbReference>
<organism evidence="2 3">
    <name type="scientific">Lentithecium fluviatile CBS 122367</name>
    <dbReference type="NCBI Taxonomy" id="1168545"/>
    <lineage>
        <taxon>Eukaryota</taxon>
        <taxon>Fungi</taxon>
        <taxon>Dikarya</taxon>
        <taxon>Ascomycota</taxon>
        <taxon>Pezizomycotina</taxon>
        <taxon>Dothideomycetes</taxon>
        <taxon>Pleosporomycetidae</taxon>
        <taxon>Pleosporales</taxon>
        <taxon>Massarineae</taxon>
        <taxon>Lentitheciaceae</taxon>
        <taxon>Lentithecium</taxon>
    </lineage>
</organism>
<dbReference type="AlphaFoldDB" id="A0A6G1J586"/>
<name>A0A6G1J586_9PLEO</name>
<protein>
    <recommendedName>
        <fullName evidence="1">Aminoglycoside phosphotransferase domain-containing protein</fullName>
    </recommendedName>
</protein>